<dbReference type="KEGG" id="cfus:CYFUS_009603"/>
<dbReference type="EMBL" id="CP022098">
    <property type="protein sequence ID" value="ATB44122.1"/>
    <property type="molecule type" value="Genomic_DNA"/>
</dbReference>
<protein>
    <recommendedName>
        <fullName evidence="3">STAS domain-containing protein</fullName>
    </recommendedName>
</protein>
<organism evidence="1 2">
    <name type="scientific">Cystobacter fuscus</name>
    <dbReference type="NCBI Taxonomy" id="43"/>
    <lineage>
        <taxon>Bacteria</taxon>
        <taxon>Pseudomonadati</taxon>
        <taxon>Myxococcota</taxon>
        <taxon>Myxococcia</taxon>
        <taxon>Myxococcales</taxon>
        <taxon>Cystobacterineae</taxon>
        <taxon>Archangiaceae</taxon>
        <taxon>Cystobacter</taxon>
    </lineage>
</organism>
<reference evidence="1 2" key="1">
    <citation type="submission" date="2017-06" db="EMBL/GenBank/DDBJ databases">
        <title>Sequencing and comparative analysis of myxobacterial genomes.</title>
        <authorList>
            <person name="Rupp O."/>
            <person name="Goesmann A."/>
            <person name="Sogaard-Andersen L."/>
        </authorList>
    </citation>
    <scope>NUCLEOTIDE SEQUENCE [LARGE SCALE GENOMIC DNA]</scope>
    <source>
        <strain evidence="1 2">DSM 52655</strain>
    </source>
</reference>
<evidence type="ECO:0008006" key="3">
    <source>
        <dbReference type="Google" id="ProtNLM"/>
    </source>
</evidence>
<name>A0A250JKW7_9BACT</name>
<gene>
    <name evidence="1" type="ORF">CYFUS_009603</name>
</gene>
<sequence>MTPGPREWRIATHTLRFEPPDLLRIDFHGVLTLEDAPRMVDIYRELGTQVRLYVLGSMSEAEPLEPEVRLYLSENMRSEWFHATVYFGARLVHKALIKGVVIAAHLDGSTEKEAEQSLATIHFTATQEEAEQLLLQLRARASDLVA</sequence>
<dbReference type="Proteomes" id="UP000217257">
    <property type="component" value="Chromosome"/>
</dbReference>
<dbReference type="AlphaFoldDB" id="A0A250JKW7"/>
<evidence type="ECO:0000313" key="2">
    <source>
        <dbReference type="Proteomes" id="UP000217257"/>
    </source>
</evidence>
<evidence type="ECO:0000313" key="1">
    <source>
        <dbReference type="EMBL" id="ATB44122.1"/>
    </source>
</evidence>
<dbReference type="RefSeq" id="WP_095991448.1">
    <property type="nucleotide sequence ID" value="NZ_CP022098.1"/>
</dbReference>
<accession>A0A250JKW7</accession>
<proteinExistence type="predicted"/>